<keyword evidence="4 11" id="KW-1133">Transmembrane helix</keyword>
<evidence type="ECO:0000256" key="8">
    <source>
        <dbReference type="ARBA" id="ARBA00023180"/>
    </source>
</evidence>
<evidence type="ECO:0000313" key="12">
    <source>
        <dbReference type="EMBL" id="KAJ9139320.1"/>
    </source>
</evidence>
<feature type="transmembrane region" description="Helical" evidence="11">
    <location>
        <begin position="60"/>
        <end position="84"/>
    </location>
</feature>
<feature type="compositionally biased region" description="Acidic residues" evidence="10">
    <location>
        <begin position="15"/>
        <end position="25"/>
    </location>
</feature>
<evidence type="ECO:0000256" key="11">
    <source>
        <dbReference type="SAM" id="Phobius"/>
    </source>
</evidence>
<dbReference type="Proteomes" id="UP001174691">
    <property type="component" value="Unassembled WGS sequence"/>
</dbReference>
<accession>A0AA38RKA6</accession>
<evidence type="ECO:0000256" key="2">
    <source>
        <dbReference type="ARBA" id="ARBA00004685"/>
    </source>
</evidence>
<keyword evidence="8" id="KW-0325">Glycoprotein</keyword>
<evidence type="ECO:0000256" key="6">
    <source>
        <dbReference type="ARBA" id="ARBA00023026"/>
    </source>
</evidence>
<reference evidence="12" key="1">
    <citation type="submission" date="2022-07" db="EMBL/GenBank/DDBJ databases">
        <title>Fungi with potential for degradation of polypropylene.</title>
        <authorList>
            <person name="Gostincar C."/>
        </authorList>
    </citation>
    <scope>NUCLEOTIDE SEQUENCE</scope>
    <source>
        <strain evidence="12">EXF-13287</strain>
    </source>
</reference>
<name>A0AA38RKA6_9PEZI</name>
<dbReference type="PANTHER" id="PTHR33365:SF11">
    <property type="entry name" value="TAT PATHWAY SIGNAL SEQUENCE"/>
    <property type="match status" value="1"/>
</dbReference>
<sequence>MAGTPATQQYRELGAEDYEELDDSATEVSDSNPLSDEEECWHEKGHTGQRRQGKSRMSRIRAVAFSLRGVLDTILLLVIVGLLLERRSSQPLPPSQAATRQLEGSGDITGFAPRISQQIKTFKPDFSYAPENASEFFTPEVQNKWLDLVPRGLGYVEVPHPETYANLPTPLEGYAATVFTTAMTHQLHCLYAIIGVYSGMASNNTDKAPKETPWHLTHCFEYLRQSIMCCGDTALEGQATTFPVGVTGSDGWDATHVCKNYDEVYDYLEERRANDDVWI</sequence>
<dbReference type="GO" id="GO:0043386">
    <property type="term" value="P:mycotoxin biosynthetic process"/>
    <property type="evidence" value="ECO:0007669"/>
    <property type="project" value="InterPro"/>
</dbReference>
<evidence type="ECO:0000256" key="1">
    <source>
        <dbReference type="ARBA" id="ARBA00004167"/>
    </source>
</evidence>
<dbReference type="GO" id="GO:0016491">
    <property type="term" value="F:oxidoreductase activity"/>
    <property type="evidence" value="ECO:0007669"/>
    <property type="project" value="UniProtKB-KW"/>
</dbReference>
<evidence type="ECO:0000256" key="7">
    <source>
        <dbReference type="ARBA" id="ARBA00023136"/>
    </source>
</evidence>
<proteinExistence type="inferred from homology"/>
<dbReference type="Pfam" id="PF11807">
    <property type="entry name" value="UstYa"/>
    <property type="match status" value="1"/>
</dbReference>
<keyword evidence="6" id="KW-0843">Virulence</keyword>
<evidence type="ECO:0000256" key="10">
    <source>
        <dbReference type="SAM" id="MobiDB-lite"/>
    </source>
</evidence>
<dbReference type="AlphaFoldDB" id="A0AA38RKA6"/>
<evidence type="ECO:0000256" key="5">
    <source>
        <dbReference type="ARBA" id="ARBA00023002"/>
    </source>
</evidence>
<evidence type="ECO:0008006" key="14">
    <source>
        <dbReference type="Google" id="ProtNLM"/>
    </source>
</evidence>
<organism evidence="12 13">
    <name type="scientific">Coniochaeta hoffmannii</name>
    <dbReference type="NCBI Taxonomy" id="91930"/>
    <lineage>
        <taxon>Eukaryota</taxon>
        <taxon>Fungi</taxon>
        <taxon>Dikarya</taxon>
        <taxon>Ascomycota</taxon>
        <taxon>Pezizomycotina</taxon>
        <taxon>Sordariomycetes</taxon>
        <taxon>Sordariomycetidae</taxon>
        <taxon>Coniochaetales</taxon>
        <taxon>Coniochaetaceae</taxon>
        <taxon>Coniochaeta</taxon>
    </lineage>
</organism>
<evidence type="ECO:0000256" key="4">
    <source>
        <dbReference type="ARBA" id="ARBA00022989"/>
    </source>
</evidence>
<dbReference type="PANTHER" id="PTHR33365">
    <property type="entry name" value="YALI0B05434P"/>
    <property type="match status" value="1"/>
</dbReference>
<keyword evidence="7 11" id="KW-0472">Membrane</keyword>
<dbReference type="EMBL" id="JANBVN010000130">
    <property type="protein sequence ID" value="KAJ9139320.1"/>
    <property type="molecule type" value="Genomic_DNA"/>
</dbReference>
<evidence type="ECO:0000256" key="9">
    <source>
        <dbReference type="ARBA" id="ARBA00035112"/>
    </source>
</evidence>
<feature type="region of interest" description="Disordered" evidence="10">
    <location>
        <begin position="1"/>
        <end position="55"/>
    </location>
</feature>
<keyword evidence="3 11" id="KW-0812">Transmembrane</keyword>
<dbReference type="InterPro" id="IPR021765">
    <property type="entry name" value="UstYa-like"/>
</dbReference>
<comment type="caution">
    <text evidence="12">The sequence shown here is derived from an EMBL/GenBank/DDBJ whole genome shotgun (WGS) entry which is preliminary data.</text>
</comment>
<keyword evidence="13" id="KW-1185">Reference proteome</keyword>
<comment type="similarity">
    <text evidence="9">Belongs to the ustYa family.</text>
</comment>
<comment type="pathway">
    <text evidence="2">Mycotoxin biosynthesis.</text>
</comment>
<comment type="subcellular location">
    <subcellularLocation>
        <location evidence="1">Membrane</location>
        <topology evidence="1">Single-pass membrane protein</topology>
    </subcellularLocation>
</comment>
<dbReference type="GO" id="GO:0016020">
    <property type="term" value="C:membrane"/>
    <property type="evidence" value="ECO:0007669"/>
    <property type="project" value="UniProtKB-SubCell"/>
</dbReference>
<evidence type="ECO:0000256" key="3">
    <source>
        <dbReference type="ARBA" id="ARBA00022692"/>
    </source>
</evidence>
<evidence type="ECO:0000313" key="13">
    <source>
        <dbReference type="Proteomes" id="UP001174691"/>
    </source>
</evidence>
<feature type="compositionally biased region" description="Polar residues" evidence="10">
    <location>
        <begin position="1"/>
        <end position="10"/>
    </location>
</feature>
<gene>
    <name evidence="12" type="ORF">NKR19_g7450</name>
</gene>
<keyword evidence="5" id="KW-0560">Oxidoreductase</keyword>
<protein>
    <recommendedName>
        <fullName evidence="14">Oxidase ustYa</fullName>
    </recommendedName>
</protein>